<evidence type="ECO:0000313" key="3">
    <source>
        <dbReference type="Proteomes" id="UP000698963"/>
    </source>
</evidence>
<comment type="caution">
    <text evidence="2">The sequence shown here is derived from an EMBL/GenBank/DDBJ whole genome shotgun (WGS) entry which is preliminary data.</text>
</comment>
<accession>A0A921AY42</accession>
<evidence type="ECO:0000313" key="2">
    <source>
        <dbReference type="EMBL" id="HJD98214.1"/>
    </source>
</evidence>
<protein>
    <submittedName>
        <fullName evidence="2">Uncharacterized protein</fullName>
    </submittedName>
</protein>
<feature type="compositionally biased region" description="Basic and acidic residues" evidence="1">
    <location>
        <begin position="100"/>
        <end position="111"/>
    </location>
</feature>
<reference evidence="2" key="2">
    <citation type="submission" date="2021-09" db="EMBL/GenBank/DDBJ databases">
        <authorList>
            <person name="Gilroy R."/>
        </authorList>
    </citation>
    <scope>NUCLEOTIDE SEQUENCE</scope>
    <source>
        <strain evidence="2">ChiGjej2B2-19336</strain>
    </source>
</reference>
<gene>
    <name evidence="2" type="ORF">K8W16_11280</name>
</gene>
<sequence>MKGTPAHPAQSVRAEECLPERLGSLGAKGGILCRAARYACRRAVFGRFRFFFGTIMAAERIRHVFCEEGNGKDVQSIAAGRAATDVCPCRFSFRRTDAREAEKGARKDTAQRKGRFGLKSISEKEKA</sequence>
<dbReference type="Proteomes" id="UP000698963">
    <property type="component" value="Unassembled WGS sequence"/>
</dbReference>
<evidence type="ECO:0000256" key="1">
    <source>
        <dbReference type="SAM" id="MobiDB-lite"/>
    </source>
</evidence>
<organism evidence="2 3">
    <name type="scientific">Mailhella massiliensis</name>
    <dbReference type="NCBI Taxonomy" id="1903261"/>
    <lineage>
        <taxon>Bacteria</taxon>
        <taxon>Pseudomonadati</taxon>
        <taxon>Thermodesulfobacteriota</taxon>
        <taxon>Desulfovibrionia</taxon>
        <taxon>Desulfovibrionales</taxon>
        <taxon>Desulfovibrionaceae</taxon>
        <taxon>Mailhella</taxon>
    </lineage>
</organism>
<dbReference type="AlphaFoldDB" id="A0A921AY42"/>
<feature type="region of interest" description="Disordered" evidence="1">
    <location>
        <begin position="100"/>
        <end position="127"/>
    </location>
</feature>
<name>A0A921AY42_9BACT</name>
<reference evidence="2" key="1">
    <citation type="journal article" date="2021" name="PeerJ">
        <title>Extensive microbial diversity within the chicken gut microbiome revealed by metagenomics and culture.</title>
        <authorList>
            <person name="Gilroy R."/>
            <person name="Ravi A."/>
            <person name="Getino M."/>
            <person name="Pursley I."/>
            <person name="Horton D.L."/>
            <person name="Alikhan N.F."/>
            <person name="Baker D."/>
            <person name="Gharbi K."/>
            <person name="Hall N."/>
            <person name="Watson M."/>
            <person name="Adriaenssens E.M."/>
            <person name="Foster-Nyarko E."/>
            <person name="Jarju S."/>
            <person name="Secka A."/>
            <person name="Antonio M."/>
            <person name="Oren A."/>
            <person name="Chaudhuri R.R."/>
            <person name="La Ragione R."/>
            <person name="Hildebrand F."/>
            <person name="Pallen M.J."/>
        </authorList>
    </citation>
    <scope>NUCLEOTIDE SEQUENCE</scope>
    <source>
        <strain evidence="2">ChiGjej2B2-19336</strain>
    </source>
</reference>
<dbReference type="EMBL" id="DYZA01000233">
    <property type="protein sequence ID" value="HJD98214.1"/>
    <property type="molecule type" value="Genomic_DNA"/>
</dbReference>
<proteinExistence type="predicted"/>
<dbReference type="RefSeq" id="WP_304123832.1">
    <property type="nucleotide sequence ID" value="NZ_DYZA01000233.1"/>
</dbReference>